<sequence length="216" mass="24733">MKKTVLLIGLGRYGRHVAEKLHELHHEIMAVDKSEARVNMVLPYVTNALVADSTDEEFLRSLGIRNFDLCIVAIGDDFQSSLETTSLLKDMGAKYVVARASRGIHEKFLLRNGADETVYPEKQLASWTAIRYGYDHLLDYFELSDRYAVYELPMPAEWCNHTIGELKIRQNYHVNVLGIKQQGALNVEITPQTRLVAEDTILVIGRHEDMHKYFQI</sequence>
<evidence type="ECO:0000259" key="1">
    <source>
        <dbReference type="PROSITE" id="PS51201"/>
    </source>
</evidence>
<evidence type="ECO:0000259" key="2">
    <source>
        <dbReference type="PROSITE" id="PS51202"/>
    </source>
</evidence>
<dbReference type="InterPro" id="IPR050721">
    <property type="entry name" value="Trk_Ktr_HKT_K-transport"/>
</dbReference>
<dbReference type="GO" id="GO:0006813">
    <property type="term" value="P:potassium ion transport"/>
    <property type="evidence" value="ECO:0007669"/>
    <property type="project" value="InterPro"/>
</dbReference>
<dbReference type="PROSITE" id="PS51202">
    <property type="entry name" value="RCK_C"/>
    <property type="match status" value="1"/>
</dbReference>
<dbReference type="SUPFAM" id="SSF116726">
    <property type="entry name" value="TrkA C-terminal domain-like"/>
    <property type="match status" value="1"/>
</dbReference>
<evidence type="ECO:0000313" key="3">
    <source>
        <dbReference type="EMBL" id="SFI28692.1"/>
    </source>
</evidence>
<dbReference type="AlphaFoldDB" id="A0A1I3GZG4"/>
<dbReference type="InterPro" id="IPR006037">
    <property type="entry name" value="RCK_C"/>
</dbReference>
<dbReference type="RefSeq" id="WP_075445317.1">
    <property type="nucleotide sequence ID" value="NZ_FOQK01000026.1"/>
</dbReference>
<dbReference type="Gene3D" id="3.30.70.1450">
    <property type="entry name" value="Regulator of K+ conductance, C-terminal domain"/>
    <property type="match status" value="1"/>
</dbReference>
<dbReference type="SUPFAM" id="SSF51735">
    <property type="entry name" value="NAD(P)-binding Rossmann-fold domains"/>
    <property type="match status" value="1"/>
</dbReference>
<proteinExistence type="predicted"/>
<dbReference type="PANTHER" id="PTHR43833">
    <property type="entry name" value="POTASSIUM CHANNEL PROTEIN 2-RELATED-RELATED"/>
    <property type="match status" value="1"/>
</dbReference>
<feature type="domain" description="RCK C-terminal" evidence="2">
    <location>
        <begin position="135"/>
        <end position="216"/>
    </location>
</feature>
<dbReference type="Pfam" id="PF02254">
    <property type="entry name" value="TrkA_N"/>
    <property type="match status" value="1"/>
</dbReference>
<dbReference type="Proteomes" id="UP000183639">
    <property type="component" value="Unassembled WGS sequence"/>
</dbReference>
<dbReference type="InterPro" id="IPR036721">
    <property type="entry name" value="RCK_C_sf"/>
</dbReference>
<dbReference type="PROSITE" id="PS51201">
    <property type="entry name" value="RCK_N"/>
    <property type="match status" value="1"/>
</dbReference>
<protein>
    <submittedName>
        <fullName evidence="3">Trk system potassium uptake protein TrkA</fullName>
    </submittedName>
</protein>
<reference evidence="3 4" key="1">
    <citation type="submission" date="2016-10" db="EMBL/GenBank/DDBJ databases">
        <authorList>
            <person name="de Groot N.N."/>
        </authorList>
    </citation>
    <scope>NUCLEOTIDE SEQUENCE [LARGE SCALE GENOMIC DNA]</scope>
    <source>
        <strain evidence="3 4">Z108</strain>
    </source>
</reference>
<accession>A0A1I3GZG4</accession>
<dbReference type="EMBL" id="FOQK01000026">
    <property type="protein sequence ID" value="SFI28692.1"/>
    <property type="molecule type" value="Genomic_DNA"/>
</dbReference>
<name>A0A1I3GZG4_SELRU</name>
<dbReference type="GO" id="GO:0008324">
    <property type="term" value="F:monoatomic cation transmembrane transporter activity"/>
    <property type="evidence" value="ECO:0007669"/>
    <property type="project" value="InterPro"/>
</dbReference>
<evidence type="ECO:0000313" key="4">
    <source>
        <dbReference type="Proteomes" id="UP000183639"/>
    </source>
</evidence>
<gene>
    <name evidence="3" type="ORF">SAMN04487861_12614</name>
</gene>
<dbReference type="OrthoDB" id="9776294at2"/>
<dbReference type="Pfam" id="PF02080">
    <property type="entry name" value="TrkA_C"/>
    <property type="match status" value="1"/>
</dbReference>
<feature type="domain" description="RCK N-terminal" evidence="1">
    <location>
        <begin position="2"/>
        <end position="119"/>
    </location>
</feature>
<dbReference type="InterPro" id="IPR003148">
    <property type="entry name" value="RCK_N"/>
</dbReference>
<dbReference type="Gene3D" id="3.40.50.720">
    <property type="entry name" value="NAD(P)-binding Rossmann-like Domain"/>
    <property type="match status" value="1"/>
</dbReference>
<organism evidence="3 4">
    <name type="scientific">Selenomonas ruminantium</name>
    <dbReference type="NCBI Taxonomy" id="971"/>
    <lineage>
        <taxon>Bacteria</taxon>
        <taxon>Bacillati</taxon>
        <taxon>Bacillota</taxon>
        <taxon>Negativicutes</taxon>
        <taxon>Selenomonadales</taxon>
        <taxon>Selenomonadaceae</taxon>
        <taxon>Selenomonas</taxon>
    </lineage>
</organism>
<dbReference type="PANTHER" id="PTHR43833:SF7">
    <property type="entry name" value="KTR SYSTEM POTASSIUM UPTAKE PROTEIN C"/>
    <property type="match status" value="1"/>
</dbReference>
<dbReference type="InterPro" id="IPR036291">
    <property type="entry name" value="NAD(P)-bd_dom_sf"/>
</dbReference>